<comment type="caution">
    <text evidence="1">The sequence shown here is derived from an EMBL/GenBank/DDBJ whole genome shotgun (WGS) entry which is preliminary data.</text>
</comment>
<proteinExistence type="predicted"/>
<evidence type="ECO:0000313" key="2">
    <source>
        <dbReference type="Proteomes" id="UP000265520"/>
    </source>
</evidence>
<keyword evidence="2" id="KW-1185">Reference proteome</keyword>
<dbReference type="AlphaFoldDB" id="A0A392THE5"/>
<feature type="non-terminal residue" evidence="1">
    <location>
        <position position="51"/>
    </location>
</feature>
<name>A0A392THE5_9FABA</name>
<dbReference type="EMBL" id="LXQA010566869">
    <property type="protein sequence ID" value="MCI59610.1"/>
    <property type="molecule type" value="Genomic_DNA"/>
</dbReference>
<organism evidence="1 2">
    <name type="scientific">Trifolium medium</name>
    <dbReference type="NCBI Taxonomy" id="97028"/>
    <lineage>
        <taxon>Eukaryota</taxon>
        <taxon>Viridiplantae</taxon>
        <taxon>Streptophyta</taxon>
        <taxon>Embryophyta</taxon>
        <taxon>Tracheophyta</taxon>
        <taxon>Spermatophyta</taxon>
        <taxon>Magnoliopsida</taxon>
        <taxon>eudicotyledons</taxon>
        <taxon>Gunneridae</taxon>
        <taxon>Pentapetalae</taxon>
        <taxon>rosids</taxon>
        <taxon>fabids</taxon>
        <taxon>Fabales</taxon>
        <taxon>Fabaceae</taxon>
        <taxon>Papilionoideae</taxon>
        <taxon>50 kb inversion clade</taxon>
        <taxon>NPAAA clade</taxon>
        <taxon>Hologalegina</taxon>
        <taxon>IRL clade</taxon>
        <taxon>Trifolieae</taxon>
        <taxon>Trifolium</taxon>
    </lineage>
</organism>
<evidence type="ECO:0000313" key="1">
    <source>
        <dbReference type="EMBL" id="MCI59610.1"/>
    </source>
</evidence>
<reference evidence="1 2" key="1">
    <citation type="journal article" date="2018" name="Front. Plant Sci.">
        <title>Red Clover (Trifolium pratense) and Zigzag Clover (T. medium) - A Picture of Genomic Similarities and Differences.</title>
        <authorList>
            <person name="Dluhosova J."/>
            <person name="Istvanek J."/>
            <person name="Nedelnik J."/>
            <person name="Repkova J."/>
        </authorList>
    </citation>
    <scope>NUCLEOTIDE SEQUENCE [LARGE SCALE GENOMIC DNA]</scope>
    <source>
        <strain evidence="2">cv. 10/8</strain>
        <tissue evidence="1">Leaf</tissue>
    </source>
</reference>
<dbReference type="Proteomes" id="UP000265520">
    <property type="component" value="Unassembled WGS sequence"/>
</dbReference>
<accession>A0A392THE5</accession>
<protein>
    <submittedName>
        <fullName evidence="1">Uncharacterized protein</fullName>
    </submittedName>
</protein>
<sequence>MNLRSNISSPFSSNTGTPAFVSQWAGLNFFTKALRLSKPTKSSTDILSSLV</sequence>